<feature type="chain" id="PRO_5040869042" evidence="3">
    <location>
        <begin position="20"/>
        <end position="369"/>
    </location>
</feature>
<organism evidence="4 5">
    <name type="scientific">Triparma laevis f. longispina</name>
    <dbReference type="NCBI Taxonomy" id="1714387"/>
    <lineage>
        <taxon>Eukaryota</taxon>
        <taxon>Sar</taxon>
        <taxon>Stramenopiles</taxon>
        <taxon>Ochrophyta</taxon>
        <taxon>Bolidophyceae</taxon>
        <taxon>Parmales</taxon>
        <taxon>Triparmaceae</taxon>
        <taxon>Triparma</taxon>
    </lineage>
</organism>
<evidence type="ECO:0000256" key="3">
    <source>
        <dbReference type="SAM" id="SignalP"/>
    </source>
</evidence>
<dbReference type="Proteomes" id="UP001165122">
    <property type="component" value="Unassembled WGS sequence"/>
</dbReference>
<sequence>MNTLILCAALLMALQSLSAFTLNSLIIPNFSSSTTGSTSSSLYSSLRSSSADDTNDNIAEPQSEPQSPSPQSPTDSPWSKFEEVETYKRRCLLLEDALSKKTLLAKKYLSRSTLLQDALSKKKKLQHNQGKNMNTVREVFDEDVAHELERRINSLSSQLSSIHSLNVDLKGDNSGLKNNIEEVSEELRDLEEVLLRLEGEYGEERREWERREEENGRVTEQLRLEIREMERAGRTQPLMMDRDKLTNRLTIVTESLKQTQIALSNAQSNEAKSKKLLKKFKAETERIMRDNEELVEDLLDERRRNLKERELEFVRLERSLEVQRTKYEFEIFQLRRKLAGGGIWEGTKKVAGKVYRVMTPWRRSRRRMY</sequence>
<dbReference type="AlphaFoldDB" id="A0A9W7KUS1"/>
<keyword evidence="3" id="KW-0732">Signal</keyword>
<keyword evidence="1" id="KW-0175">Coiled coil</keyword>
<feature type="signal peptide" evidence="3">
    <location>
        <begin position="1"/>
        <end position="19"/>
    </location>
</feature>
<evidence type="ECO:0000256" key="2">
    <source>
        <dbReference type="SAM" id="MobiDB-lite"/>
    </source>
</evidence>
<proteinExistence type="predicted"/>
<accession>A0A9W7KUS1</accession>
<feature type="region of interest" description="Disordered" evidence="2">
    <location>
        <begin position="33"/>
        <end position="80"/>
    </location>
</feature>
<protein>
    <submittedName>
        <fullName evidence="4">Uncharacterized protein</fullName>
    </submittedName>
</protein>
<keyword evidence="5" id="KW-1185">Reference proteome</keyword>
<dbReference type="EMBL" id="BRXW01000177">
    <property type="protein sequence ID" value="GMI12422.1"/>
    <property type="molecule type" value="Genomic_DNA"/>
</dbReference>
<name>A0A9W7KUS1_9STRA</name>
<dbReference type="OrthoDB" id="10675352at2759"/>
<feature type="coiled-coil region" evidence="1">
    <location>
        <begin position="166"/>
        <end position="207"/>
    </location>
</feature>
<evidence type="ECO:0000313" key="5">
    <source>
        <dbReference type="Proteomes" id="UP001165122"/>
    </source>
</evidence>
<evidence type="ECO:0000313" key="4">
    <source>
        <dbReference type="EMBL" id="GMI12422.1"/>
    </source>
</evidence>
<feature type="compositionally biased region" description="Low complexity" evidence="2">
    <location>
        <begin position="33"/>
        <end position="49"/>
    </location>
</feature>
<comment type="caution">
    <text evidence="4">The sequence shown here is derived from an EMBL/GenBank/DDBJ whole genome shotgun (WGS) entry which is preliminary data.</text>
</comment>
<reference evidence="5" key="1">
    <citation type="journal article" date="2023" name="Commun. Biol.">
        <title>Genome analysis of Parmales, the sister group of diatoms, reveals the evolutionary specialization of diatoms from phago-mixotrophs to photoautotrophs.</title>
        <authorList>
            <person name="Ban H."/>
            <person name="Sato S."/>
            <person name="Yoshikawa S."/>
            <person name="Yamada K."/>
            <person name="Nakamura Y."/>
            <person name="Ichinomiya M."/>
            <person name="Sato N."/>
            <person name="Blanc-Mathieu R."/>
            <person name="Endo H."/>
            <person name="Kuwata A."/>
            <person name="Ogata H."/>
        </authorList>
    </citation>
    <scope>NUCLEOTIDE SEQUENCE [LARGE SCALE GENOMIC DNA]</scope>
    <source>
        <strain evidence="5">NIES 3700</strain>
    </source>
</reference>
<gene>
    <name evidence="4" type="ORF">TrLO_g2926</name>
</gene>
<evidence type="ECO:0000256" key="1">
    <source>
        <dbReference type="SAM" id="Coils"/>
    </source>
</evidence>